<dbReference type="InterPro" id="IPR036554">
    <property type="entry name" value="GHMP_kinase_C_sf"/>
</dbReference>
<dbReference type="KEGG" id="nkr:NKOR_00435"/>
<evidence type="ECO:0000259" key="7">
    <source>
        <dbReference type="Pfam" id="PF08544"/>
    </source>
</evidence>
<dbReference type="PIRSF" id="PIRSF036406">
    <property type="entry name" value="Hept_kin"/>
    <property type="match status" value="1"/>
</dbReference>
<dbReference type="InterPro" id="IPR014606">
    <property type="entry name" value="Heptose_7-P_kinase"/>
</dbReference>
<dbReference type="PANTHER" id="PTHR32463:SF0">
    <property type="entry name" value="L-FUCOSE KINASE"/>
    <property type="match status" value="1"/>
</dbReference>
<dbReference type="Proteomes" id="UP000006101">
    <property type="component" value="Chromosome"/>
</dbReference>
<sequence>MIVGITPVRISFAGGGTDLPEFYNDFEGNVLTTTIDQFTYVIFQHRNDTSFQSFSPDFQKHYKATELKQIEIEDGTEIASSIIKFLDYNYGSNITVCSDAPPGSGLGSSSSLAVNLVNVITKLQKKNWQSSEIAETAFKIEREILHWPMGKQDEYATAFGGFNFIKFTSEKTTVSPISLSNSLKTELQKNLVLFFVGKTRESSPILSNQIERIKQKNQNILKSLQYVKDLSLEMCDSIKKSDITKFGELLHKGWEAKKQFSDGVSNQKIDDIYNSALKSGALGGKLTGAGGGGHMLLYCESSKQPSLIKKMNSLGLQKVNSTFYDDGPKILNLYDFATSDKT</sequence>
<keyword evidence="3 8" id="KW-0418">Kinase</keyword>
<dbReference type="GeneID" id="13725540"/>
<dbReference type="GO" id="GO:0042352">
    <property type="term" value="P:GDP-L-fucose salvage"/>
    <property type="evidence" value="ECO:0007669"/>
    <property type="project" value="TreeGrafter"/>
</dbReference>
<dbReference type="Pfam" id="PF00288">
    <property type="entry name" value="GHMP_kinases_N"/>
    <property type="match status" value="1"/>
</dbReference>
<dbReference type="InterPro" id="IPR013750">
    <property type="entry name" value="GHMP_kinase_C_dom"/>
</dbReference>
<feature type="domain" description="GHMP kinase C-terminal" evidence="7">
    <location>
        <begin position="237"/>
        <end position="310"/>
    </location>
</feature>
<dbReference type="SUPFAM" id="SSF54211">
    <property type="entry name" value="Ribosomal protein S5 domain 2-like"/>
    <property type="match status" value="1"/>
</dbReference>
<evidence type="ECO:0000256" key="2">
    <source>
        <dbReference type="ARBA" id="ARBA00022741"/>
    </source>
</evidence>
<dbReference type="Pfam" id="PF08544">
    <property type="entry name" value="GHMP_kinases_C"/>
    <property type="match status" value="1"/>
</dbReference>
<dbReference type="InterPro" id="IPR006204">
    <property type="entry name" value="GHMP_kinase_N_dom"/>
</dbReference>
<evidence type="ECO:0000256" key="5">
    <source>
        <dbReference type="ARBA" id="ARBA00038121"/>
    </source>
</evidence>
<feature type="domain" description="GHMP kinase N-terminal" evidence="6">
    <location>
        <begin position="83"/>
        <end position="161"/>
    </location>
</feature>
<accession>K0B3H1</accession>
<reference evidence="8 9" key="1">
    <citation type="journal article" date="2012" name="J. Bacteriol.">
        <title>Draft Genome Sequence of an Ammonia-Oxidizing Archaeon, "Candidatus Nitrosopumilus koreensis" AR1, from Marine Sediment.</title>
        <authorList>
            <person name="Park S.J."/>
            <person name="Kim J.G."/>
            <person name="Jung M.Y."/>
            <person name="Kim S.J."/>
            <person name="Cha I.T."/>
            <person name="Kwon K."/>
            <person name="Lee J.H."/>
            <person name="Rhee S.K."/>
        </authorList>
    </citation>
    <scope>NUCLEOTIDE SEQUENCE [LARGE SCALE GENOMIC DNA]</scope>
    <source>
        <strain evidence="8 9">AR1</strain>
    </source>
</reference>
<evidence type="ECO:0000256" key="1">
    <source>
        <dbReference type="ARBA" id="ARBA00022679"/>
    </source>
</evidence>
<dbReference type="HOGENOM" id="CLU_048558_1_0_2"/>
<dbReference type="PATRIC" id="fig|1229908.8.peg.91"/>
<dbReference type="InterPro" id="IPR020568">
    <property type="entry name" value="Ribosomal_Su5_D2-typ_SF"/>
</dbReference>
<dbReference type="Gene3D" id="3.30.230.120">
    <property type="match status" value="1"/>
</dbReference>
<keyword evidence="9" id="KW-1185">Reference proteome</keyword>
<evidence type="ECO:0000256" key="3">
    <source>
        <dbReference type="ARBA" id="ARBA00022777"/>
    </source>
</evidence>
<dbReference type="RefSeq" id="WP_014962400.1">
    <property type="nucleotide sequence ID" value="NC_018655.1"/>
</dbReference>
<dbReference type="STRING" id="1229908.NKOR_00435"/>
<dbReference type="EMBL" id="CP003842">
    <property type="protein sequence ID" value="AFS80009.1"/>
    <property type="molecule type" value="Genomic_DNA"/>
</dbReference>
<dbReference type="InterPro" id="IPR052203">
    <property type="entry name" value="GHMP_Kinase-Related"/>
</dbReference>
<dbReference type="GO" id="GO:0050201">
    <property type="term" value="F:fucokinase activity"/>
    <property type="evidence" value="ECO:0007669"/>
    <property type="project" value="TreeGrafter"/>
</dbReference>
<dbReference type="PANTHER" id="PTHR32463">
    <property type="entry name" value="L-FUCOSE KINASE"/>
    <property type="match status" value="1"/>
</dbReference>
<evidence type="ECO:0000259" key="6">
    <source>
        <dbReference type="Pfam" id="PF00288"/>
    </source>
</evidence>
<comment type="similarity">
    <text evidence="5">Belongs to the GHMP kinase family.</text>
</comment>
<keyword evidence="4" id="KW-0067">ATP-binding</keyword>
<protein>
    <submittedName>
        <fullName evidence="8">D-glycero-D-manno-heptose 7-phosphate kinase</fullName>
    </submittedName>
</protein>
<gene>
    <name evidence="8" type="ORF">NKOR_00435</name>
</gene>
<evidence type="ECO:0000313" key="9">
    <source>
        <dbReference type="Proteomes" id="UP000006101"/>
    </source>
</evidence>
<dbReference type="AlphaFoldDB" id="K0B3H1"/>
<evidence type="ECO:0000313" key="8">
    <source>
        <dbReference type="EMBL" id="AFS80009.1"/>
    </source>
</evidence>
<keyword evidence="2" id="KW-0547">Nucleotide-binding</keyword>
<keyword evidence="1" id="KW-0808">Transferase</keyword>
<name>K0B3H1_9ARCH</name>
<dbReference type="PRINTS" id="PR00960">
    <property type="entry name" value="LMBPPROTEIN"/>
</dbReference>
<evidence type="ECO:0000256" key="4">
    <source>
        <dbReference type="ARBA" id="ARBA00022840"/>
    </source>
</evidence>
<organism evidence="8 9">
    <name type="scientific">Candidatus Nitrosopumilus koreensis AR1</name>
    <dbReference type="NCBI Taxonomy" id="1229908"/>
    <lineage>
        <taxon>Archaea</taxon>
        <taxon>Nitrososphaerota</taxon>
        <taxon>Nitrososphaeria</taxon>
        <taxon>Nitrosopumilales</taxon>
        <taxon>Nitrosopumilaceae</taxon>
        <taxon>Nitrosopumilus</taxon>
    </lineage>
</organism>
<dbReference type="GO" id="GO:0005524">
    <property type="term" value="F:ATP binding"/>
    <property type="evidence" value="ECO:0007669"/>
    <property type="project" value="UniProtKB-KW"/>
</dbReference>
<proteinExistence type="inferred from homology"/>
<dbReference type="SUPFAM" id="SSF55060">
    <property type="entry name" value="GHMP Kinase, C-terminal domain"/>
    <property type="match status" value="1"/>
</dbReference>
<dbReference type="InterPro" id="IPR001174">
    <property type="entry name" value="HddA/FKP"/>
</dbReference>